<gene>
    <name evidence="7" type="ORF">A2788_00235</name>
</gene>
<dbReference type="GO" id="GO:0004784">
    <property type="term" value="F:superoxide dismutase activity"/>
    <property type="evidence" value="ECO:0007669"/>
    <property type="project" value="UniProtKB-EC"/>
</dbReference>
<feature type="domain" description="Manganese/iron superoxide dismutase C-terminal" evidence="6">
    <location>
        <begin position="92"/>
        <end position="189"/>
    </location>
</feature>
<evidence type="ECO:0000259" key="6">
    <source>
        <dbReference type="Pfam" id="PF02777"/>
    </source>
</evidence>
<evidence type="ECO:0000313" key="8">
    <source>
        <dbReference type="Proteomes" id="UP000177521"/>
    </source>
</evidence>
<feature type="binding site" evidence="5">
    <location>
        <position position="25"/>
    </location>
    <ligand>
        <name>Mn(2+)</name>
        <dbReference type="ChEBI" id="CHEBI:29035"/>
    </ligand>
</feature>
<evidence type="ECO:0000256" key="1">
    <source>
        <dbReference type="ARBA" id="ARBA00008714"/>
    </source>
</evidence>
<dbReference type="InterPro" id="IPR019832">
    <property type="entry name" value="Mn/Fe_SOD_C"/>
</dbReference>
<dbReference type="InterPro" id="IPR001189">
    <property type="entry name" value="Mn/Fe_SOD"/>
</dbReference>
<dbReference type="EC" id="1.15.1.1" evidence="2"/>
<accession>A0A1F4XK39</accession>
<dbReference type="GO" id="GO:0046872">
    <property type="term" value="F:metal ion binding"/>
    <property type="evidence" value="ECO:0007669"/>
    <property type="project" value="UniProtKB-KW"/>
</dbReference>
<dbReference type="PANTHER" id="PTHR11404:SF6">
    <property type="entry name" value="SUPEROXIDE DISMUTASE [MN], MITOCHONDRIAL"/>
    <property type="match status" value="1"/>
</dbReference>
<dbReference type="SUPFAM" id="SSF54719">
    <property type="entry name" value="Fe,Mn superoxide dismutase (SOD), C-terminal domain"/>
    <property type="match status" value="1"/>
</dbReference>
<dbReference type="Gene3D" id="3.55.40.20">
    <property type="entry name" value="Iron/manganese superoxide dismutase, C-terminal domain"/>
    <property type="match status" value="1"/>
</dbReference>
<reference evidence="7 8" key="1">
    <citation type="journal article" date="2016" name="Nat. Commun.">
        <title>Thousands of microbial genomes shed light on interconnected biogeochemical processes in an aquifer system.</title>
        <authorList>
            <person name="Anantharaman K."/>
            <person name="Brown C.T."/>
            <person name="Hug L.A."/>
            <person name="Sharon I."/>
            <person name="Castelle C.J."/>
            <person name="Probst A.J."/>
            <person name="Thomas B.C."/>
            <person name="Singh A."/>
            <person name="Wilkins M.J."/>
            <person name="Karaoz U."/>
            <person name="Brodie E.L."/>
            <person name="Williams K.H."/>
            <person name="Hubbard S.S."/>
            <person name="Banfield J.F."/>
        </authorList>
    </citation>
    <scope>NUCLEOTIDE SEQUENCE [LARGE SCALE GENOMIC DNA]</scope>
</reference>
<dbReference type="InterPro" id="IPR050265">
    <property type="entry name" value="Fe/Mn_Superoxide_Dismutase"/>
</dbReference>
<keyword evidence="4" id="KW-0560">Oxidoreductase</keyword>
<dbReference type="PROSITE" id="PS00088">
    <property type="entry name" value="SOD_MN"/>
    <property type="match status" value="1"/>
</dbReference>
<dbReference type="PIRSF" id="PIRSF000349">
    <property type="entry name" value="SODismutase"/>
    <property type="match status" value="1"/>
</dbReference>
<evidence type="ECO:0000256" key="5">
    <source>
        <dbReference type="PIRSR" id="PIRSR000349-1"/>
    </source>
</evidence>
<dbReference type="InterPro" id="IPR019833">
    <property type="entry name" value="Mn/Fe_SOD_BS"/>
</dbReference>
<evidence type="ECO:0000256" key="3">
    <source>
        <dbReference type="ARBA" id="ARBA00022723"/>
    </source>
</evidence>
<dbReference type="SUPFAM" id="SSF46609">
    <property type="entry name" value="Fe,Mn superoxide dismutase (SOD), N-terminal domain"/>
    <property type="match status" value="1"/>
</dbReference>
<evidence type="ECO:0000313" key="7">
    <source>
        <dbReference type="EMBL" id="OGC82009.1"/>
    </source>
</evidence>
<protein>
    <recommendedName>
        <fullName evidence="2">superoxide dismutase</fullName>
        <ecNumber evidence="2">1.15.1.1</ecNumber>
    </recommendedName>
</protein>
<name>A0A1F4XK39_9BACT</name>
<feature type="binding site" evidence="5">
    <location>
        <position position="162"/>
    </location>
    <ligand>
        <name>Mn(2+)</name>
        <dbReference type="ChEBI" id="CHEBI:29035"/>
    </ligand>
</feature>
<dbReference type="PANTHER" id="PTHR11404">
    <property type="entry name" value="SUPEROXIDE DISMUTASE 2"/>
    <property type="match status" value="1"/>
</dbReference>
<dbReference type="AlphaFoldDB" id="A0A1F4XK39"/>
<organism evidence="7 8">
    <name type="scientific">Candidatus Abawacabacteria bacterium RIFCSPHIGHO2_01_FULL_46_8</name>
    <dbReference type="NCBI Taxonomy" id="1817815"/>
    <lineage>
        <taxon>Bacteria</taxon>
        <taxon>Candidatus Abawacaibacteriota</taxon>
    </lineage>
</organism>
<comment type="similarity">
    <text evidence="1">Belongs to the iron/manganese superoxide dismutase family.</text>
</comment>
<comment type="caution">
    <text evidence="7">The sequence shown here is derived from an EMBL/GenBank/DDBJ whole genome shotgun (WGS) entry which is preliminary data.</text>
</comment>
<evidence type="ECO:0000256" key="4">
    <source>
        <dbReference type="ARBA" id="ARBA00023002"/>
    </source>
</evidence>
<dbReference type="InterPro" id="IPR036324">
    <property type="entry name" value="Mn/Fe_SOD_N_sf"/>
</dbReference>
<dbReference type="Pfam" id="PF02777">
    <property type="entry name" value="Sod_Fe_C"/>
    <property type="match status" value="1"/>
</dbReference>
<dbReference type="InterPro" id="IPR036314">
    <property type="entry name" value="SOD_C_sf"/>
</dbReference>
<feature type="binding site" evidence="5">
    <location>
        <position position="74"/>
    </location>
    <ligand>
        <name>Mn(2+)</name>
        <dbReference type="ChEBI" id="CHEBI:29035"/>
    </ligand>
</feature>
<proteinExistence type="inferred from homology"/>
<sequence>MAYAVKNYDHLLGTPGFSDDALKTHFGLYNGYVTNTNKLAEKLAEMLAAGDLATPEYAEMKRRFGWEFNGMRLHEHYFASMKNGGSELESASELAQQLGKDFVSFAGWSKDFAATGGMRGIGWAILYYDKQVGRLFNVWINEHDLGHLAGAVPVLIMDVFEHAYFLDYGAKRADYIAAFIKAIDWEAAVARFDQARS</sequence>
<feature type="binding site" evidence="5">
    <location>
        <position position="158"/>
    </location>
    <ligand>
        <name>Mn(2+)</name>
        <dbReference type="ChEBI" id="CHEBI:29035"/>
    </ligand>
</feature>
<dbReference type="EMBL" id="MEWS01000025">
    <property type="protein sequence ID" value="OGC82009.1"/>
    <property type="molecule type" value="Genomic_DNA"/>
</dbReference>
<dbReference type="Proteomes" id="UP000177521">
    <property type="component" value="Unassembled WGS sequence"/>
</dbReference>
<evidence type="ECO:0000256" key="2">
    <source>
        <dbReference type="ARBA" id="ARBA00012682"/>
    </source>
</evidence>
<keyword evidence="3 5" id="KW-0479">Metal-binding</keyword>